<evidence type="ECO:0000259" key="1">
    <source>
        <dbReference type="PROSITE" id="PS50097"/>
    </source>
</evidence>
<proteinExistence type="predicted"/>
<sequence>MSNDEKVLTGYSQIEKKEFTFKWVISDCLLILESENGNLMSPIFHKNGDDDIKFRLKLQKCSYSNSSQWHECRCLSLWHILRFTNSVCQYKIAIIKDDQVIETYTEDPYSTSCREKEIFNITGNDFKNFISSTGTIVIRCELKLSAGSQKNSLNYESVDANEVPETKLQFDWILLDENLSDIKLKTACGKKIPAHRIMLATASPVFRAMFNHDMLENKRQIVDMIDVSHDSAVEMLRYIYTSTVETQEFSKTAELLVAADKYQLEELKNKCEQILISNLSAKNAMEALTIAENYNLSCLKKNAINLIKRKINGPSVSDDLGTMILKMAQFLSEFE</sequence>
<dbReference type="AlphaFoldDB" id="A0ABD2XGB7"/>
<organism evidence="2 3">
    <name type="scientific">Trichogramma kaykai</name>
    <dbReference type="NCBI Taxonomy" id="54128"/>
    <lineage>
        <taxon>Eukaryota</taxon>
        <taxon>Metazoa</taxon>
        <taxon>Ecdysozoa</taxon>
        <taxon>Arthropoda</taxon>
        <taxon>Hexapoda</taxon>
        <taxon>Insecta</taxon>
        <taxon>Pterygota</taxon>
        <taxon>Neoptera</taxon>
        <taxon>Endopterygota</taxon>
        <taxon>Hymenoptera</taxon>
        <taxon>Apocrita</taxon>
        <taxon>Proctotrupomorpha</taxon>
        <taxon>Chalcidoidea</taxon>
        <taxon>Trichogrammatidae</taxon>
        <taxon>Trichogramma</taxon>
    </lineage>
</organism>
<feature type="domain" description="BTB" evidence="1">
    <location>
        <begin position="180"/>
        <end position="248"/>
    </location>
</feature>
<dbReference type="InterPro" id="IPR011333">
    <property type="entry name" value="SKP1/BTB/POZ_sf"/>
</dbReference>
<dbReference type="Gene3D" id="6.10.250.3030">
    <property type="match status" value="1"/>
</dbReference>
<gene>
    <name evidence="2" type="ORF">TKK_003244</name>
</gene>
<dbReference type="PANTHER" id="PTHR24413">
    <property type="entry name" value="SPECKLE-TYPE POZ PROTEIN"/>
    <property type="match status" value="1"/>
</dbReference>
<dbReference type="InterPro" id="IPR000210">
    <property type="entry name" value="BTB/POZ_dom"/>
</dbReference>
<dbReference type="Gene3D" id="3.30.710.10">
    <property type="entry name" value="Potassium Channel Kv1.1, Chain A"/>
    <property type="match status" value="1"/>
</dbReference>
<dbReference type="SMART" id="SM00225">
    <property type="entry name" value="BTB"/>
    <property type="match status" value="1"/>
</dbReference>
<dbReference type="EMBL" id="JBJJXI010000026">
    <property type="protein sequence ID" value="KAL3404281.1"/>
    <property type="molecule type" value="Genomic_DNA"/>
</dbReference>
<accession>A0ABD2XGB7</accession>
<protein>
    <recommendedName>
        <fullName evidence="1">BTB domain-containing protein</fullName>
    </recommendedName>
</protein>
<comment type="caution">
    <text evidence="2">The sequence shown here is derived from an EMBL/GenBank/DDBJ whole genome shotgun (WGS) entry which is preliminary data.</text>
</comment>
<name>A0ABD2XGB7_9HYME</name>
<dbReference type="PROSITE" id="PS50097">
    <property type="entry name" value="BTB"/>
    <property type="match status" value="1"/>
</dbReference>
<keyword evidence="3" id="KW-1185">Reference proteome</keyword>
<evidence type="ECO:0000313" key="3">
    <source>
        <dbReference type="Proteomes" id="UP001627154"/>
    </source>
</evidence>
<dbReference type="Proteomes" id="UP001627154">
    <property type="component" value="Unassembled WGS sequence"/>
</dbReference>
<reference evidence="2 3" key="1">
    <citation type="journal article" date="2024" name="bioRxiv">
        <title>A reference genome for Trichogramma kaykai: A tiny desert-dwelling parasitoid wasp with competing sex-ratio distorters.</title>
        <authorList>
            <person name="Culotta J."/>
            <person name="Lindsey A.R."/>
        </authorList>
    </citation>
    <scope>NUCLEOTIDE SEQUENCE [LARGE SCALE GENOMIC DNA]</scope>
    <source>
        <strain evidence="2 3">KSX58</strain>
    </source>
</reference>
<dbReference type="Pfam" id="PF00651">
    <property type="entry name" value="BTB"/>
    <property type="match status" value="1"/>
</dbReference>
<evidence type="ECO:0000313" key="2">
    <source>
        <dbReference type="EMBL" id="KAL3404281.1"/>
    </source>
</evidence>
<dbReference type="SUPFAM" id="SSF54695">
    <property type="entry name" value="POZ domain"/>
    <property type="match status" value="1"/>
</dbReference>